<evidence type="ECO:0000313" key="5">
    <source>
        <dbReference type="EMBL" id="CAE0043934.1"/>
    </source>
</evidence>
<sequence>MSRFGLGSISQKLFGSKSTVQELSSLHEIVNLQFGTAIALKVYPTGGDGEKYDVSYADLAGKVATVANAMESAGVGAGSIITLALPNSLEAVVCFAALQSLGGTALFVDPDASEESIASSAQSAGASVLISTESEVYARIAQAISLIHWTVESAAGAAEVVLHTQNGTISTAATGTKDPSEAAAIISSRSQGVPTLLPLSHAVISSAAKTFTATYNLDQTSCTLLAHPVHSVHGLLHLVSSLSSGGCLILTPGEAFVVSKLPELIQQDGMNYLCVPAVDVMKLCTYTREVGSDASALNFVRSCPGTIKTEVQTLEEVLKTSILEAYGPAQASGIATAVVKEDKAVGTQGKPVAGCQLRIFDDNKEVAPVDVEGDIAVAGEMVAPVGYIDQSTLNEAALYTDAEGVVWFLTGDRGQIDSEGNLRLAYDILSQTSVMSAAGAASFDLESRKMTEVAGASARAAIFASSFPQKESDAMRKELEGADLTTSALVTSALEGEDQAYTGLVSGDILRKRELVLESLKDDSRRKIAEKDAEDLRRANHELDLRASRMNSEREFMEEKEVGIRKKISHLISLSAAQQQFDEETRGDLLAKLSEVSRVQAKYQEEFHNDHKRSVDELATELDQLDTEIGQLSEVIFLAKTGMLSDKSSQPAIVHLQTEDAENTAVLAATQAKEAEQSAKEAVPTTSKTNSMLNEAGTLAAGAGAAATSAAVLANKSADAAHDGGYLVPSKPERIVEEFQAQIPSGLDSVEKRVRVDMSDIERTMAMHPSVEQAVAFPVSDGISAPEIAVAVKTKPGARVTDKWLKVHAQSILPTMAVPSKWYSISDIPLGASREDIASSNKLVEFGTPAQATAMAV</sequence>
<dbReference type="Pfam" id="PF00501">
    <property type="entry name" value="AMP-binding"/>
    <property type="match status" value="1"/>
</dbReference>
<dbReference type="PANTHER" id="PTHR43201">
    <property type="entry name" value="ACYL-COA SYNTHETASE"/>
    <property type="match status" value="1"/>
</dbReference>
<dbReference type="GO" id="GO:0031956">
    <property type="term" value="F:medium-chain fatty acid-CoA ligase activity"/>
    <property type="evidence" value="ECO:0007669"/>
    <property type="project" value="TreeGrafter"/>
</dbReference>
<dbReference type="AlphaFoldDB" id="A0A7S3EBZ2"/>
<name>A0A7S3EBZ2_9RHOD</name>
<evidence type="ECO:0000259" key="4">
    <source>
        <dbReference type="Pfam" id="PF00501"/>
    </source>
</evidence>
<dbReference type="EMBL" id="HBHW01015531">
    <property type="protein sequence ID" value="CAE0043934.1"/>
    <property type="molecule type" value="Transcribed_RNA"/>
</dbReference>
<keyword evidence="3" id="KW-0175">Coiled coil</keyword>
<dbReference type="SUPFAM" id="SSF56801">
    <property type="entry name" value="Acetyl-CoA synthetase-like"/>
    <property type="match status" value="2"/>
</dbReference>
<dbReference type="Gene3D" id="3.30.300.30">
    <property type="match status" value="1"/>
</dbReference>
<evidence type="ECO:0000256" key="1">
    <source>
        <dbReference type="ARBA" id="ARBA00006432"/>
    </source>
</evidence>
<keyword evidence="2" id="KW-0436">Ligase</keyword>
<dbReference type="GO" id="GO:0006631">
    <property type="term" value="P:fatty acid metabolic process"/>
    <property type="evidence" value="ECO:0007669"/>
    <property type="project" value="TreeGrafter"/>
</dbReference>
<evidence type="ECO:0000256" key="3">
    <source>
        <dbReference type="SAM" id="Coils"/>
    </source>
</evidence>
<reference evidence="5" key="1">
    <citation type="submission" date="2021-01" db="EMBL/GenBank/DDBJ databases">
        <authorList>
            <person name="Corre E."/>
            <person name="Pelletier E."/>
            <person name="Niang G."/>
            <person name="Scheremetjew M."/>
            <person name="Finn R."/>
            <person name="Kale V."/>
            <person name="Holt S."/>
            <person name="Cochrane G."/>
            <person name="Meng A."/>
            <person name="Brown T."/>
            <person name="Cohen L."/>
        </authorList>
    </citation>
    <scope>NUCLEOTIDE SEQUENCE</scope>
    <source>
        <strain evidence="5">CCMP 769</strain>
    </source>
</reference>
<organism evidence="5">
    <name type="scientific">Rhodosorus marinus</name>
    <dbReference type="NCBI Taxonomy" id="101924"/>
    <lineage>
        <taxon>Eukaryota</taxon>
        <taxon>Rhodophyta</taxon>
        <taxon>Stylonematophyceae</taxon>
        <taxon>Stylonematales</taxon>
        <taxon>Stylonemataceae</taxon>
        <taxon>Rhodosorus</taxon>
    </lineage>
</organism>
<protein>
    <recommendedName>
        <fullName evidence="4">AMP-dependent synthetase/ligase domain-containing protein</fullName>
    </recommendedName>
</protein>
<dbReference type="InterPro" id="IPR000873">
    <property type="entry name" value="AMP-dep_synth/lig_dom"/>
</dbReference>
<evidence type="ECO:0000256" key="2">
    <source>
        <dbReference type="ARBA" id="ARBA00022598"/>
    </source>
</evidence>
<comment type="similarity">
    <text evidence="1">Belongs to the ATP-dependent AMP-binding enzyme family.</text>
</comment>
<feature type="domain" description="AMP-dependent synthetase/ligase" evidence="4">
    <location>
        <begin position="43"/>
        <end position="384"/>
    </location>
</feature>
<accession>A0A7S3EBZ2</accession>
<feature type="coiled-coil region" evidence="3">
    <location>
        <begin position="608"/>
        <end position="635"/>
    </location>
</feature>
<proteinExistence type="inferred from homology"/>
<dbReference type="Gene3D" id="3.40.50.12780">
    <property type="entry name" value="N-terminal domain of ligase-like"/>
    <property type="match status" value="1"/>
</dbReference>
<dbReference type="PANTHER" id="PTHR43201:SF5">
    <property type="entry name" value="MEDIUM-CHAIN ACYL-COA LIGASE ACSF2, MITOCHONDRIAL"/>
    <property type="match status" value="1"/>
</dbReference>
<dbReference type="InterPro" id="IPR042099">
    <property type="entry name" value="ANL_N_sf"/>
</dbReference>
<feature type="coiled-coil region" evidence="3">
    <location>
        <begin position="526"/>
        <end position="560"/>
    </location>
</feature>
<dbReference type="InterPro" id="IPR045851">
    <property type="entry name" value="AMP-bd_C_sf"/>
</dbReference>
<gene>
    <name evidence="5" type="ORF">RMAR00112_LOCUS11909</name>
</gene>